<evidence type="ECO:0000259" key="1">
    <source>
        <dbReference type="PROSITE" id="PS50994"/>
    </source>
</evidence>
<dbReference type="Pfam" id="PF13276">
    <property type="entry name" value="HTH_21"/>
    <property type="match status" value="1"/>
</dbReference>
<dbReference type="AlphaFoldDB" id="A0A2T5IMQ9"/>
<keyword evidence="3" id="KW-1185">Reference proteome</keyword>
<dbReference type="InterPro" id="IPR036397">
    <property type="entry name" value="RNaseH_sf"/>
</dbReference>
<dbReference type="Pfam" id="PF00665">
    <property type="entry name" value="rve"/>
    <property type="match status" value="1"/>
</dbReference>
<feature type="domain" description="Integrase catalytic" evidence="1">
    <location>
        <begin position="104"/>
        <end position="265"/>
    </location>
</feature>
<dbReference type="GO" id="GO:0003676">
    <property type="term" value="F:nucleic acid binding"/>
    <property type="evidence" value="ECO:0007669"/>
    <property type="project" value="InterPro"/>
</dbReference>
<accession>A0A2T5IMQ9</accession>
<organism evidence="2 3">
    <name type="scientific">Agitococcus lubricus</name>
    <dbReference type="NCBI Taxonomy" id="1077255"/>
    <lineage>
        <taxon>Bacteria</taxon>
        <taxon>Pseudomonadati</taxon>
        <taxon>Pseudomonadota</taxon>
        <taxon>Gammaproteobacteria</taxon>
        <taxon>Moraxellales</taxon>
        <taxon>Moraxellaceae</taxon>
        <taxon>Agitococcus</taxon>
    </lineage>
</organism>
<dbReference type="InterPro" id="IPR012337">
    <property type="entry name" value="RNaseH-like_sf"/>
</dbReference>
<protein>
    <submittedName>
        <fullName evidence="2">Transposase InsO family protein</fullName>
    </submittedName>
</protein>
<dbReference type="PROSITE" id="PS50994">
    <property type="entry name" value="INTEGRASE"/>
    <property type="match status" value="1"/>
</dbReference>
<dbReference type="Proteomes" id="UP000244223">
    <property type="component" value="Unassembled WGS sequence"/>
</dbReference>
<dbReference type="InterPro" id="IPR001584">
    <property type="entry name" value="Integrase_cat-core"/>
</dbReference>
<dbReference type="Gene3D" id="3.30.420.10">
    <property type="entry name" value="Ribonuclease H-like superfamily/Ribonuclease H"/>
    <property type="match status" value="1"/>
</dbReference>
<dbReference type="InterPro" id="IPR050900">
    <property type="entry name" value="Transposase_IS3/IS150/IS904"/>
</dbReference>
<dbReference type="OrthoDB" id="342869at2"/>
<dbReference type="SUPFAM" id="SSF53098">
    <property type="entry name" value="Ribonuclease H-like"/>
    <property type="match status" value="1"/>
</dbReference>
<dbReference type="GO" id="GO:0015074">
    <property type="term" value="P:DNA integration"/>
    <property type="evidence" value="ECO:0007669"/>
    <property type="project" value="InterPro"/>
</dbReference>
<sequence>MMNVSQSAYYAWNESTPKRQQREQEEMMVANKLRQLFNDNRCVYGSRRLTNILKTQGIQVGRHKVRRLMQDLSLVVRYPKRFKVTTDSHHSESVSPNTLDRQFSVSQPNQVWTTDITYVWTLQGWLYVAVVIDLFSRHVVGWAMDNHMKTSLCVSALQMAFWRRKPAKGLIHHSDRGSQYASKEYREHLAIMGMEQSMSRKGNCWDNAPTERFFRSLKYEQLHYERFRTVAEAKLSVIDYLAFYNGKRIHSMLGYKSPLAFEQDFLRQAA</sequence>
<dbReference type="PANTHER" id="PTHR46889">
    <property type="entry name" value="TRANSPOSASE INSF FOR INSERTION SEQUENCE IS3B-RELATED"/>
    <property type="match status" value="1"/>
</dbReference>
<dbReference type="EMBL" id="QAON01000054">
    <property type="protein sequence ID" value="PTQ85116.1"/>
    <property type="molecule type" value="Genomic_DNA"/>
</dbReference>
<dbReference type="Pfam" id="PF13333">
    <property type="entry name" value="rve_2"/>
    <property type="match status" value="1"/>
</dbReference>
<dbReference type="PANTHER" id="PTHR46889:SF4">
    <property type="entry name" value="TRANSPOSASE INSO FOR INSERTION SEQUENCE ELEMENT IS911B-RELATED"/>
    <property type="match status" value="1"/>
</dbReference>
<gene>
    <name evidence="2" type="ORF">C8N29_1542</name>
</gene>
<reference evidence="2 3" key="1">
    <citation type="submission" date="2018-04" db="EMBL/GenBank/DDBJ databases">
        <title>Genomic Encyclopedia of Archaeal and Bacterial Type Strains, Phase II (KMG-II): from individual species to whole genera.</title>
        <authorList>
            <person name="Goeker M."/>
        </authorList>
    </citation>
    <scope>NUCLEOTIDE SEQUENCE [LARGE SCALE GENOMIC DNA]</scope>
    <source>
        <strain evidence="2 3">DSM 5822</strain>
    </source>
</reference>
<proteinExistence type="predicted"/>
<dbReference type="InterPro" id="IPR025948">
    <property type="entry name" value="HTH-like_dom"/>
</dbReference>
<dbReference type="InterPro" id="IPR048020">
    <property type="entry name" value="Transpos_IS3"/>
</dbReference>
<evidence type="ECO:0000313" key="3">
    <source>
        <dbReference type="Proteomes" id="UP000244223"/>
    </source>
</evidence>
<name>A0A2T5IMQ9_9GAMM</name>
<dbReference type="NCBIfam" id="NF033516">
    <property type="entry name" value="transpos_IS3"/>
    <property type="match status" value="1"/>
</dbReference>
<evidence type="ECO:0000313" key="2">
    <source>
        <dbReference type="EMBL" id="PTQ85116.1"/>
    </source>
</evidence>
<comment type="caution">
    <text evidence="2">The sequence shown here is derived from an EMBL/GenBank/DDBJ whole genome shotgun (WGS) entry which is preliminary data.</text>
</comment>